<reference evidence="3" key="4">
    <citation type="journal article" date="2015" name="G3 (Bethesda)">
        <title>Genome sequences of three phytopathogenic species of the Magnaporthaceae family of fungi.</title>
        <authorList>
            <person name="Okagaki L.H."/>
            <person name="Nunes C.C."/>
            <person name="Sailsbery J."/>
            <person name="Clay B."/>
            <person name="Brown D."/>
            <person name="John T."/>
            <person name="Oh Y."/>
            <person name="Young N."/>
            <person name="Fitzgerald M."/>
            <person name="Haas B.J."/>
            <person name="Zeng Q."/>
            <person name="Young S."/>
            <person name="Adiconis X."/>
            <person name="Fan L."/>
            <person name="Levin J.Z."/>
            <person name="Mitchell T.K."/>
            <person name="Okubara P.A."/>
            <person name="Farman M.L."/>
            <person name="Kohn L.M."/>
            <person name="Birren B."/>
            <person name="Ma L.-J."/>
            <person name="Dean R.A."/>
        </authorList>
    </citation>
    <scope>NUCLEOTIDE SEQUENCE</scope>
    <source>
        <strain evidence="3">ATCC 64411 / 73-15</strain>
    </source>
</reference>
<dbReference type="AlphaFoldDB" id="A0A0C4EDD1"/>
<evidence type="ECO:0000313" key="4">
    <source>
        <dbReference type="Proteomes" id="UP000011715"/>
    </source>
</evidence>
<proteinExistence type="predicted"/>
<dbReference type="Proteomes" id="UP000011715">
    <property type="component" value="Unassembled WGS sequence"/>
</dbReference>
<feature type="compositionally biased region" description="Polar residues" evidence="1">
    <location>
        <begin position="1"/>
        <end position="10"/>
    </location>
</feature>
<dbReference type="EMBL" id="ADBL01002650">
    <property type="status" value="NOT_ANNOTATED_CDS"/>
    <property type="molecule type" value="Genomic_DNA"/>
</dbReference>
<dbReference type="VEuPathDB" id="FungiDB:MAPG_10726"/>
<evidence type="ECO:0000313" key="3">
    <source>
        <dbReference type="EnsemblFungi" id="MAPG_10726T0"/>
    </source>
</evidence>
<dbReference type="EnsemblFungi" id="MAPG_10726T0">
    <property type="protein sequence ID" value="MAPG_10726T0"/>
    <property type="gene ID" value="MAPG_10726"/>
</dbReference>
<reference evidence="2" key="2">
    <citation type="submission" date="2010-05" db="EMBL/GenBank/DDBJ databases">
        <title>The Genome Sequence of Magnaporthe poae strain ATCC 64411.</title>
        <authorList>
            <consortium name="The Broad Institute Genome Sequencing Platform"/>
            <consortium name="Broad Institute Genome Sequencing Center for Infectious Disease"/>
            <person name="Ma L.-J."/>
            <person name="Dead R."/>
            <person name="Young S."/>
            <person name="Zeng Q."/>
            <person name="Koehrsen M."/>
            <person name="Alvarado L."/>
            <person name="Berlin A."/>
            <person name="Chapman S.B."/>
            <person name="Chen Z."/>
            <person name="Freedman E."/>
            <person name="Gellesch M."/>
            <person name="Goldberg J."/>
            <person name="Griggs A."/>
            <person name="Gujja S."/>
            <person name="Heilman E.R."/>
            <person name="Heiman D."/>
            <person name="Hepburn T."/>
            <person name="Howarth C."/>
            <person name="Jen D."/>
            <person name="Larson L."/>
            <person name="Mehta T."/>
            <person name="Neiman D."/>
            <person name="Pearson M."/>
            <person name="Roberts A."/>
            <person name="Saif S."/>
            <person name="Shea T."/>
            <person name="Shenoy N."/>
            <person name="Sisk P."/>
            <person name="Stolte C."/>
            <person name="Sykes S."/>
            <person name="Walk T."/>
            <person name="White J."/>
            <person name="Yandava C."/>
            <person name="Haas B."/>
            <person name="Nusbaum C."/>
            <person name="Birren B."/>
        </authorList>
    </citation>
    <scope>NUCLEOTIDE SEQUENCE</scope>
    <source>
        <strain evidence="2">ATCC 64411</strain>
    </source>
</reference>
<reference evidence="3" key="5">
    <citation type="submission" date="2015-06" db="UniProtKB">
        <authorList>
            <consortium name="EnsemblFungi"/>
        </authorList>
    </citation>
    <scope>IDENTIFICATION</scope>
    <source>
        <strain evidence="3">ATCC 64411</strain>
    </source>
</reference>
<reference evidence="2" key="3">
    <citation type="submission" date="2011-03" db="EMBL/GenBank/DDBJ databases">
        <title>Annotation of Magnaporthe poae ATCC 64411.</title>
        <authorList>
            <person name="Ma L.-J."/>
            <person name="Dead R."/>
            <person name="Young S.K."/>
            <person name="Zeng Q."/>
            <person name="Gargeya S."/>
            <person name="Fitzgerald M."/>
            <person name="Haas B."/>
            <person name="Abouelleil A."/>
            <person name="Alvarado L."/>
            <person name="Arachchi H.M."/>
            <person name="Berlin A."/>
            <person name="Brown A."/>
            <person name="Chapman S.B."/>
            <person name="Chen Z."/>
            <person name="Dunbar C."/>
            <person name="Freedman E."/>
            <person name="Gearin G."/>
            <person name="Gellesch M."/>
            <person name="Goldberg J."/>
            <person name="Griggs A."/>
            <person name="Gujja S."/>
            <person name="Heiman D."/>
            <person name="Howarth C."/>
            <person name="Larson L."/>
            <person name="Lui A."/>
            <person name="MacDonald P.J.P."/>
            <person name="Mehta T."/>
            <person name="Montmayeur A."/>
            <person name="Murphy C."/>
            <person name="Neiman D."/>
            <person name="Pearson M."/>
            <person name="Priest M."/>
            <person name="Roberts A."/>
            <person name="Saif S."/>
            <person name="Shea T."/>
            <person name="Shenoy N."/>
            <person name="Sisk P."/>
            <person name="Stolte C."/>
            <person name="Sykes S."/>
            <person name="Yandava C."/>
            <person name="Wortman J."/>
            <person name="Nusbaum C."/>
            <person name="Birren B."/>
        </authorList>
    </citation>
    <scope>NUCLEOTIDE SEQUENCE</scope>
    <source>
        <strain evidence="2">ATCC 64411</strain>
    </source>
</reference>
<organism evidence="3 4">
    <name type="scientific">Magnaporthiopsis poae (strain ATCC 64411 / 73-15)</name>
    <name type="common">Kentucky bluegrass fungus</name>
    <name type="synonym">Magnaporthe poae</name>
    <dbReference type="NCBI Taxonomy" id="644358"/>
    <lineage>
        <taxon>Eukaryota</taxon>
        <taxon>Fungi</taxon>
        <taxon>Dikarya</taxon>
        <taxon>Ascomycota</taxon>
        <taxon>Pezizomycotina</taxon>
        <taxon>Sordariomycetes</taxon>
        <taxon>Sordariomycetidae</taxon>
        <taxon>Magnaporthales</taxon>
        <taxon>Magnaporthaceae</taxon>
        <taxon>Magnaporthiopsis</taxon>
    </lineage>
</organism>
<evidence type="ECO:0000313" key="2">
    <source>
        <dbReference type="EMBL" id="KLU91777.1"/>
    </source>
</evidence>
<accession>A0A0C4EDD1</accession>
<feature type="region of interest" description="Disordered" evidence="1">
    <location>
        <begin position="1"/>
        <end position="38"/>
    </location>
</feature>
<gene>
    <name evidence="2" type="ORF">MAPG_10726</name>
</gene>
<dbReference type="EMBL" id="GL876978">
    <property type="protein sequence ID" value="KLU91777.1"/>
    <property type="molecule type" value="Genomic_DNA"/>
</dbReference>
<reference evidence="4" key="1">
    <citation type="submission" date="2010-05" db="EMBL/GenBank/DDBJ databases">
        <title>The genome sequence of Magnaporthe poae strain ATCC 64411.</title>
        <authorList>
            <person name="Ma L.-J."/>
            <person name="Dead R."/>
            <person name="Young S."/>
            <person name="Zeng Q."/>
            <person name="Koehrsen M."/>
            <person name="Alvarado L."/>
            <person name="Berlin A."/>
            <person name="Chapman S.B."/>
            <person name="Chen Z."/>
            <person name="Freedman E."/>
            <person name="Gellesch M."/>
            <person name="Goldberg J."/>
            <person name="Griggs A."/>
            <person name="Gujja S."/>
            <person name="Heilman E.R."/>
            <person name="Heiman D."/>
            <person name="Hepburn T."/>
            <person name="Howarth C."/>
            <person name="Jen D."/>
            <person name="Larson L."/>
            <person name="Mehta T."/>
            <person name="Neiman D."/>
            <person name="Pearson M."/>
            <person name="Roberts A."/>
            <person name="Saif S."/>
            <person name="Shea T."/>
            <person name="Shenoy N."/>
            <person name="Sisk P."/>
            <person name="Stolte C."/>
            <person name="Sykes S."/>
            <person name="Walk T."/>
            <person name="White J."/>
            <person name="Yandava C."/>
            <person name="Haas B."/>
            <person name="Nusbaum C."/>
            <person name="Birren B."/>
        </authorList>
    </citation>
    <scope>NUCLEOTIDE SEQUENCE [LARGE SCALE GENOMIC DNA]</scope>
    <source>
        <strain evidence="4">ATCC 64411 / 73-15</strain>
    </source>
</reference>
<name>A0A0C4EDD1_MAGP6</name>
<keyword evidence="4" id="KW-1185">Reference proteome</keyword>
<protein>
    <submittedName>
        <fullName evidence="2 3">Uncharacterized protein</fullName>
    </submittedName>
</protein>
<evidence type="ECO:0000256" key="1">
    <source>
        <dbReference type="SAM" id="MobiDB-lite"/>
    </source>
</evidence>
<sequence>MKGGTCNSTGLLAEGGSAQDPARHVAHPTEPLQSDASPCPTRRILQCYLAKS</sequence>